<accession>A0ABX1GJF7</accession>
<dbReference type="PRINTS" id="PR00344">
    <property type="entry name" value="BCTRLSENSOR"/>
</dbReference>
<keyword evidence="5 9" id="KW-0418">Kinase</keyword>
<reference evidence="9 10" key="1">
    <citation type="submission" date="2020-04" db="EMBL/GenBank/DDBJ databases">
        <authorList>
            <person name="Yoon J."/>
        </authorList>
    </citation>
    <scope>NUCLEOTIDE SEQUENCE [LARGE SCALE GENOMIC DNA]</scope>
    <source>
        <strain evidence="9 10">KMU-166</strain>
    </source>
</reference>
<dbReference type="InterPro" id="IPR058544">
    <property type="entry name" value="ETR1_N"/>
</dbReference>
<dbReference type="EC" id="2.7.13.3" evidence="2"/>
<feature type="transmembrane region" description="Helical" evidence="7">
    <location>
        <begin position="77"/>
        <end position="103"/>
    </location>
</feature>
<dbReference type="Pfam" id="PF02518">
    <property type="entry name" value="HATPase_c"/>
    <property type="match status" value="1"/>
</dbReference>
<dbReference type="InterPro" id="IPR005467">
    <property type="entry name" value="His_kinase_dom"/>
</dbReference>
<dbReference type="SUPFAM" id="SSF55874">
    <property type="entry name" value="ATPase domain of HSP90 chaperone/DNA topoisomerase II/histidine kinase"/>
    <property type="match status" value="1"/>
</dbReference>
<keyword evidence="7" id="KW-0472">Membrane</keyword>
<dbReference type="PROSITE" id="PS50109">
    <property type="entry name" value="HIS_KIN"/>
    <property type="match status" value="1"/>
</dbReference>
<evidence type="ECO:0000256" key="3">
    <source>
        <dbReference type="ARBA" id="ARBA00022553"/>
    </source>
</evidence>
<dbReference type="InterPro" id="IPR003594">
    <property type="entry name" value="HATPase_dom"/>
</dbReference>
<evidence type="ECO:0000313" key="9">
    <source>
        <dbReference type="EMBL" id="NKI19369.1"/>
    </source>
</evidence>
<feature type="transmembrane region" description="Helical" evidence="7">
    <location>
        <begin position="48"/>
        <end position="71"/>
    </location>
</feature>
<dbReference type="InterPro" id="IPR036890">
    <property type="entry name" value="HATPase_C_sf"/>
</dbReference>
<dbReference type="Pfam" id="PF25487">
    <property type="entry name" value="ETR1_N"/>
    <property type="match status" value="1"/>
</dbReference>
<dbReference type="SMART" id="SM00387">
    <property type="entry name" value="HATPase_c"/>
    <property type="match status" value="1"/>
</dbReference>
<feature type="coiled-coil region" evidence="6">
    <location>
        <begin position="112"/>
        <end position="160"/>
    </location>
</feature>
<dbReference type="Proteomes" id="UP000765845">
    <property type="component" value="Unassembled WGS sequence"/>
</dbReference>
<evidence type="ECO:0000256" key="7">
    <source>
        <dbReference type="SAM" id="Phobius"/>
    </source>
</evidence>
<organism evidence="9 10">
    <name type="scientific">Spongiibacter thalassae</name>
    <dbReference type="NCBI Taxonomy" id="2721624"/>
    <lineage>
        <taxon>Bacteria</taxon>
        <taxon>Pseudomonadati</taxon>
        <taxon>Pseudomonadota</taxon>
        <taxon>Gammaproteobacteria</taxon>
        <taxon>Cellvibrionales</taxon>
        <taxon>Spongiibacteraceae</taxon>
        <taxon>Spongiibacter</taxon>
    </lineage>
</organism>
<comment type="catalytic activity">
    <reaction evidence="1">
        <text>ATP + protein L-histidine = ADP + protein N-phospho-L-histidine.</text>
        <dbReference type="EC" id="2.7.13.3"/>
    </reaction>
</comment>
<evidence type="ECO:0000256" key="6">
    <source>
        <dbReference type="SAM" id="Coils"/>
    </source>
</evidence>
<evidence type="ECO:0000256" key="4">
    <source>
        <dbReference type="ARBA" id="ARBA00022679"/>
    </source>
</evidence>
<dbReference type="InterPro" id="IPR052162">
    <property type="entry name" value="Sensor_kinase/Photoreceptor"/>
</dbReference>
<evidence type="ECO:0000313" key="10">
    <source>
        <dbReference type="Proteomes" id="UP000765845"/>
    </source>
</evidence>
<feature type="transmembrane region" description="Helical" evidence="7">
    <location>
        <begin position="20"/>
        <end position="41"/>
    </location>
</feature>
<dbReference type="InterPro" id="IPR004358">
    <property type="entry name" value="Sig_transdc_His_kin-like_C"/>
</dbReference>
<feature type="domain" description="Histidine kinase" evidence="8">
    <location>
        <begin position="290"/>
        <end position="393"/>
    </location>
</feature>
<evidence type="ECO:0000256" key="5">
    <source>
        <dbReference type="ARBA" id="ARBA00022777"/>
    </source>
</evidence>
<dbReference type="PANTHER" id="PTHR43304">
    <property type="entry name" value="PHYTOCHROME-LIKE PROTEIN CPH1"/>
    <property type="match status" value="1"/>
</dbReference>
<keyword evidence="10" id="KW-1185">Reference proteome</keyword>
<keyword evidence="6" id="KW-0175">Coiled coil</keyword>
<sequence>MPPHGHCYLWNDQLVHLHVISDALITLSYMTIPIALVYLVWKRDDLKFNYMFIMFAVFIFACGATHLINIYNVWNGAYWLSGAVKAITAFASVGTAILVWPLVPKALALPSNAQLIAVNERLQQEMDENARRQAEVERLSADLKEQVDQRTNELAEARVTKNLLERSHASLESSHSALEEFARVSSDQYGVAVKPLLSASSRLQSTLRDGDLAAAQEAGAAIRHAAEDLQATHAALEQYTSETRLLPPEPVNTDACLDRVLSEMASTINDAGAVVEREHLPDVMMPVAHLTSLFRELLDNALNFRGDQPLRLTIQAKALDGQRQVEFTFADNGRGMSPRQRGDVGKLLYRSNSQGPGIGFSICKRIAELNGGDISIIGGDDGGTIVKVTLPAA</sequence>
<dbReference type="Gene3D" id="3.30.565.10">
    <property type="entry name" value="Histidine kinase-like ATPase, C-terminal domain"/>
    <property type="match status" value="1"/>
</dbReference>
<keyword evidence="7" id="KW-1133">Transmembrane helix</keyword>
<evidence type="ECO:0000256" key="2">
    <source>
        <dbReference type="ARBA" id="ARBA00012438"/>
    </source>
</evidence>
<name>A0ABX1GJF7_9GAMM</name>
<evidence type="ECO:0000259" key="8">
    <source>
        <dbReference type="PROSITE" id="PS50109"/>
    </source>
</evidence>
<dbReference type="GO" id="GO:0016301">
    <property type="term" value="F:kinase activity"/>
    <property type="evidence" value="ECO:0007669"/>
    <property type="project" value="UniProtKB-KW"/>
</dbReference>
<keyword evidence="7" id="KW-0812">Transmembrane</keyword>
<dbReference type="EMBL" id="JAAWWK010000007">
    <property type="protein sequence ID" value="NKI19369.1"/>
    <property type="molecule type" value="Genomic_DNA"/>
</dbReference>
<dbReference type="PANTHER" id="PTHR43304:SF1">
    <property type="entry name" value="PAC DOMAIN-CONTAINING PROTEIN"/>
    <property type="match status" value="1"/>
</dbReference>
<dbReference type="RefSeq" id="WP_210425384.1">
    <property type="nucleotide sequence ID" value="NZ_JAAWWK010000007.1"/>
</dbReference>
<evidence type="ECO:0000256" key="1">
    <source>
        <dbReference type="ARBA" id="ARBA00000085"/>
    </source>
</evidence>
<proteinExistence type="predicted"/>
<protein>
    <recommendedName>
        <fullName evidence="2">histidine kinase</fullName>
        <ecNumber evidence="2">2.7.13.3</ecNumber>
    </recommendedName>
</protein>
<gene>
    <name evidence="9" type="ORF">HCU74_18335</name>
</gene>
<comment type="caution">
    <text evidence="9">The sequence shown here is derived from an EMBL/GenBank/DDBJ whole genome shotgun (WGS) entry which is preliminary data.</text>
</comment>
<keyword evidence="3" id="KW-0597">Phosphoprotein</keyword>
<keyword evidence="4" id="KW-0808">Transferase</keyword>